<keyword evidence="5 10" id="KW-1133">Transmembrane helix</keyword>
<reference evidence="11" key="1">
    <citation type="submission" date="2024-02" db="EMBL/GenBank/DDBJ databases">
        <authorList>
            <consortium name="ELIXIR-Norway"/>
            <consortium name="Elixir Norway"/>
        </authorList>
    </citation>
    <scope>NUCLEOTIDE SEQUENCE</scope>
</reference>
<dbReference type="Pfam" id="PF11744">
    <property type="entry name" value="ALMT"/>
    <property type="match status" value="1"/>
</dbReference>
<evidence type="ECO:0000256" key="1">
    <source>
        <dbReference type="ARBA" id="ARBA00004141"/>
    </source>
</evidence>
<organism evidence="11 12">
    <name type="scientific">Sphagnum troendelagicum</name>
    <dbReference type="NCBI Taxonomy" id="128251"/>
    <lineage>
        <taxon>Eukaryota</taxon>
        <taxon>Viridiplantae</taxon>
        <taxon>Streptophyta</taxon>
        <taxon>Embryophyta</taxon>
        <taxon>Bryophyta</taxon>
        <taxon>Sphagnophytina</taxon>
        <taxon>Sphagnopsida</taxon>
        <taxon>Sphagnales</taxon>
        <taxon>Sphagnaceae</taxon>
        <taxon>Sphagnum</taxon>
    </lineage>
</organism>
<protein>
    <submittedName>
        <fullName evidence="11">Uncharacterized protein</fullName>
    </submittedName>
</protein>
<dbReference type="InterPro" id="IPR020966">
    <property type="entry name" value="ALMT"/>
</dbReference>
<evidence type="ECO:0000313" key="12">
    <source>
        <dbReference type="Proteomes" id="UP001497512"/>
    </source>
</evidence>
<keyword evidence="6" id="KW-0406">Ion transport</keyword>
<feature type="transmembrane region" description="Helical" evidence="10">
    <location>
        <begin position="350"/>
        <end position="367"/>
    </location>
</feature>
<evidence type="ECO:0000256" key="2">
    <source>
        <dbReference type="ARBA" id="ARBA00007079"/>
    </source>
</evidence>
<evidence type="ECO:0000256" key="10">
    <source>
        <dbReference type="SAM" id="Phobius"/>
    </source>
</evidence>
<evidence type="ECO:0000256" key="9">
    <source>
        <dbReference type="SAM" id="MobiDB-lite"/>
    </source>
</evidence>
<evidence type="ECO:0000256" key="3">
    <source>
        <dbReference type="ARBA" id="ARBA00022448"/>
    </source>
</evidence>
<evidence type="ECO:0000256" key="5">
    <source>
        <dbReference type="ARBA" id="ARBA00022989"/>
    </source>
</evidence>
<evidence type="ECO:0000256" key="7">
    <source>
        <dbReference type="ARBA" id="ARBA00023136"/>
    </source>
</evidence>
<keyword evidence="8" id="KW-0407">Ion channel</keyword>
<feature type="transmembrane region" description="Helical" evidence="10">
    <location>
        <begin position="320"/>
        <end position="338"/>
    </location>
</feature>
<name>A0ABP0TUI9_9BRYO</name>
<dbReference type="Proteomes" id="UP001497512">
    <property type="component" value="Chromosome 14"/>
</dbReference>
<keyword evidence="12" id="KW-1185">Reference proteome</keyword>
<accession>A0ABP0TUI9</accession>
<dbReference type="PANTHER" id="PTHR31086">
    <property type="entry name" value="ALUMINUM-ACTIVATED MALATE TRANSPORTER 10"/>
    <property type="match status" value="1"/>
</dbReference>
<evidence type="ECO:0000256" key="6">
    <source>
        <dbReference type="ARBA" id="ARBA00023065"/>
    </source>
</evidence>
<keyword evidence="4 10" id="KW-0812">Transmembrane</keyword>
<sequence>MVGSKEGDAGSLHAPLLGNYFDDNSRLSRLANNDTQEHDEAEFLVEDNFDRYSSTTAVPTRLEEPVLVGSGGNHHHVVNNKSDDEPLESQVVDLVAGNRNPFHQIQDAHASRSTRGHKFSRLHPAIDAERRHEAAAATTTSQHPARHGSASSTRRSLRNPLKQKSFVVRAARSARSDPKNFLFTVSQGVILWPKWSWAAVAANSSLTILSLKQGFLAGLASILCVIPFPDPFGELNSIALWAVVTTDLLLEGNIGLSVSKGFNRVLGTLAAGLIALALNEIGPLLGYQIYPYFVVFIVMFGGAVFRFLKGIPPLKDQWGYAFTVATIAFHLFIITAYTQPERWTLPMLRFSMILLGFFMSTLVNLAIKPIYAGDTLHKLVAKNFETAASVIQRCVEEYIKDTKLDHVPDILCGLSVDDKIHQSYHEVVMSDSDVDKLLSAVHWEPCHGPFFRGYPWDLYDDITDYLRYTLYDVIALDSCLRANIQAPKNLRELFAKDMEIIAKECASVLQTLGNSIKNMEKFASNDIMRKAQEAAVLLQYKIYLHTHLLLGSGAPKSPRYPLYMASVSPFSNMQPRELSQDHNSAFPRSWTGAQQYSTSDHWKADDNNGKETFLGEVDEGAAHGSSVVGQYGPIETEEHDDLVGVKIGSLGKPPMYGSWSQGTSKNLMDSRFGKLKLRDNPVPTWQDDTPGVVISIPDGQLSRSLPDRETPQLEGIPIPGKSTPGPIRQVRWQEQFMQRRYSLGRNWDGSLERISALSLVKFASLLIEIVSKLNYVVESVENLSQQARFKELATE</sequence>
<feature type="transmembrane region" description="Helical" evidence="10">
    <location>
        <begin position="265"/>
        <end position="283"/>
    </location>
</feature>
<evidence type="ECO:0000256" key="8">
    <source>
        <dbReference type="ARBA" id="ARBA00023303"/>
    </source>
</evidence>
<dbReference type="EMBL" id="OZ019906">
    <property type="protein sequence ID" value="CAK9204882.1"/>
    <property type="molecule type" value="Genomic_DNA"/>
</dbReference>
<comment type="similarity">
    <text evidence="2">Belongs to the aromatic acid exporter (TC 2.A.85) family.</text>
</comment>
<proteinExistence type="inferred from homology"/>
<evidence type="ECO:0000313" key="11">
    <source>
        <dbReference type="EMBL" id="CAK9204882.1"/>
    </source>
</evidence>
<feature type="transmembrane region" description="Helical" evidence="10">
    <location>
        <begin position="289"/>
        <end position="308"/>
    </location>
</feature>
<evidence type="ECO:0000256" key="4">
    <source>
        <dbReference type="ARBA" id="ARBA00022692"/>
    </source>
</evidence>
<feature type="region of interest" description="Disordered" evidence="9">
    <location>
        <begin position="66"/>
        <end position="86"/>
    </location>
</feature>
<keyword evidence="7 10" id="KW-0472">Membrane</keyword>
<comment type="subcellular location">
    <subcellularLocation>
        <location evidence="1">Membrane</location>
        <topology evidence="1">Multi-pass membrane protein</topology>
    </subcellularLocation>
</comment>
<feature type="region of interest" description="Disordered" evidence="9">
    <location>
        <begin position="131"/>
        <end position="158"/>
    </location>
</feature>
<gene>
    <name evidence="11" type="ORF">CSSPTR1EN2_LOCUS7608</name>
</gene>
<feature type="region of interest" description="Disordered" evidence="9">
    <location>
        <begin position="697"/>
        <end position="724"/>
    </location>
</feature>
<keyword evidence="3" id="KW-0813">Transport</keyword>